<comment type="catalytic activity">
    <reaction evidence="1">
        <text>ATP + protein L-histidine = ADP + protein N-phospho-L-histidine.</text>
        <dbReference type="EC" id="2.7.13.3"/>
    </reaction>
</comment>
<keyword evidence="9" id="KW-0418">Kinase</keyword>
<keyword evidence="6 17" id="KW-0808">Transferase</keyword>
<dbReference type="PANTHER" id="PTHR43547">
    <property type="entry name" value="TWO-COMPONENT HISTIDINE KINASE"/>
    <property type="match status" value="1"/>
</dbReference>
<dbReference type="SUPFAM" id="SSF55874">
    <property type="entry name" value="ATPase domain of HSP90 chaperone/DNA topoisomerase II/histidine kinase"/>
    <property type="match status" value="1"/>
</dbReference>
<evidence type="ECO:0000256" key="7">
    <source>
        <dbReference type="ARBA" id="ARBA00022692"/>
    </source>
</evidence>
<evidence type="ECO:0000259" key="16">
    <source>
        <dbReference type="PROSITE" id="PS50112"/>
    </source>
</evidence>
<dbReference type="SMART" id="SM00091">
    <property type="entry name" value="PAS"/>
    <property type="match status" value="1"/>
</dbReference>
<evidence type="ECO:0000256" key="13">
    <source>
        <dbReference type="ARBA" id="ARBA00023136"/>
    </source>
</evidence>
<dbReference type="PROSITE" id="PS50112">
    <property type="entry name" value="PAS"/>
    <property type="match status" value="1"/>
</dbReference>
<dbReference type="GO" id="GO:0006355">
    <property type="term" value="P:regulation of DNA-templated transcription"/>
    <property type="evidence" value="ECO:0007669"/>
    <property type="project" value="InterPro"/>
</dbReference>
<dbReference type="SMART" id="SM00387">
    <property type="entry name" value="HATPase_c"/>
    <property type="match status" value="1"/>
</dbReference>
<dbReference type="PROSITE" id="PS50109">
    <property type="entry name" value="HIS_KIN"/>
    <property type="match status" value="1"/>
</dbReference>
<dbReference type="AlphaFoldDB" id="A0A380BEZ4"/>
<protein>
    <recommendedName>
        <fullName evidence="3">histidine kinase</fullName>
        <ecNumber evidence="3">2.7.13.3</ecNumber>
    </recommendedName>
</protein>
<dbReference type="InterPro" id="IPR016120">
    <property type="entry name" value="Sig_transdc_His_kin_SpoOB"/>
</dbReference>
<dbReference type="Pfam" id="PF02518">
    <property type="entry name" value="HATPase_c"/>
    <property type="match status" value="1"/>
</dbReference>
<dbReference type="InterPro" id="IPR004358">
    <property type="entry name" value="Sig_transdc_His_kin-like_C"/>
</dbReference>
<name>A0A380BEZ4_SPOPA</name>
<dbReference type="Pfam" id="PF17203">
    <property type="entry name" value="sCache_3_2"/>
    <property type="match status" value="1"/>
</dbReference>
<dbReference type="GO" id="GO:0000155">
    <property type="term" value="F:phosphorelay sensor kinase activity"/>
    <property type="evidence" value="ECO:0007669"/>
    <property type="project" value="InterPro"/>
</dbReference>
<dbReference type="Gene3D" id="3.30.565.10">
    <property type="entry name" value="Histidine kinase-like ATPase, C-terminal domain"/>
    <property type="match status" value="1"/>
</dbReference>
<feature type="domain" description="PAS" evidence="16">
    <location>
        <begin position="209"/>
        <end position="251"/>
    </location>
</feature>
<evidence type="ECO:0000256" key="9">
    <source>
        <dbReference type="ARBA" id="ARBA00022777"/>
    </source>
</evidence>
<keyword evidence="12" id="KW-0902">Two-component regulatory system</keyword>
<keyword evidence="11 14" id="KW-1133">Transmembrane helix</keyword>
<evidence type="ECO:0000256" key="8">
    <source>
        <dbReference type="ARBA" id="ARBA00022741"/>
    </source>
</evidence>
<dbReference type="CDD" id="cd16915">
    <property type="entry name" value="HATPase_DpiB-CitA-like"/>
    <property type="match status" value="1"/>
</dbReference>
<keyword evidence="5" id="KW-0597">Phosphoprotein</keyword>
<dbReference type="InterPro" id="IPR003594">
    <property type="entry name" value="HATPase_dom"/>
</dbReference>
<keyword evidence="8" id="KW-0547">Nucleotide-binding</keyword>
<dbReference type="Pfam" id="PF14689">
    <property type="entry name" value="SPOB_a"/>
    <property type="match status" value="1"/>
</dbReference>
<keyword evidence="18" id="KW-1185">Reference proteome</keyword>
<keyword evidence="10" id="KW-0067">ATP-binding</keyword>
<dbReference type="Pfam" id="PF00989">
    <property type="entry name" value="PAS"/>
    <property type="match status" value="1"/>
</dbReference>
<evidence type="ECO:0000256" key="3">
    <source>
        <dbReference type="ARBA" id="ARBA00012438"/>
    </source>
</evidence>
<keyword evidence="4" id="KW-1003">Cell membrane</keyword>
<sequence>MFTGTLQRKILVVVVSLITLVMMLMLGLFIYLDYSRTFDRTRDNSLQTAKMLSYMDPVQESITMQNHTDLTPFVDYYQSQSGASFIVVKDKSGQILAHPNPERIGEVTDFKDEYTAIVFGGYYSEVSAVTMGNAIIGVSPVYNDDNQLVGTVKVGFLTEKLTEGIMERAKRLFQFSLVIFLVAILSSVWLARIIRKDTLGLEPQQIASFYSERKAILSSISEGIIAIDATGHITLMNTAARDILGLAHRHISEPIQSVIPSFELTEQLMHQEIRPSFELNVKDKILIVTTVPLRNGMNPKGAVITFKDRTEMVEMVNRLFEVSKYSESLRAQTHEFTNKLYRISGLLQLGNYDQAIHMIQEEIDVNEYTNRLIFEQIKDANVQAILLGKMGMASEMKVSFIVDENSSLQKLPSFIRTGDLTIIIGNLIDNALDAVSAQNQGEVNFFALDIGDDIIIEVTDNGPGIPSDALYEVFNQGFTTKEESGHGFGLANVQKIVRGLGGDIQVTSDGTGTTFSVYIPKEEKSEGDFDD</sequence>
<dbReference type="InterPro" id="IPR013767">
    <property type="entry name" value="PAS_fold"/>
</dbReference>
<dbReference type="OrthoDB" id="9792686at2"/>
<dbReference type="InterPro" id="IPR029151">
    <property type="entry name" value="Sensor-like_sf"/>
</dbReference>
<dbReference type="Gene3D" id="1.10.287.130">
    <property type="match status" value="1"/>
</dbReference>
<evidence type="ECO:0000256" key="11">
    <source>
        <dbReference type="ARBA" id="ARBA00022989"/>
    </source>
</evidence>
<dbReference type="EC" id="2.7.13.3" evidence="3"/>
<dbReference type="PANTHER" id="PTHR43547:SF3">
    <property type="entry name" value="SENSOR PROTEIN CITS"/>
    <property type="match status" value="1"/>
</dbReference>
<evidence type="ECO:0000256" key="6">
    <source>
        <dbReference type="ARBA" id="ARBA00022679"/>
    </source>
</evidence>
<evidence type="ECO:0000256" key="14">
    <source>
        <dbReference type="SAM" id="Phobius"/>
    </source>
</evidence>
<dbReference type="InterPro" id="IPR036890">
    <property type="entry name" value="HATPase_C_sf"/>
</dbReference>
<gene>
    <name evidence="17" type="primary">citS</name>
    <name evidence="17" type="ORF">NCTC4822_00548</name>
</gene>
<dbReference type="InterPro" id="IPR035965">
    <property type="entry name" value="PAS-like_dom_sf"/>
</dbReference>
<evidence type="ECO:0000256" key="5">
    <source>
        <dbReference type="ARBA" id="ARBA00022553"/>
    </source>
</evidence>
<feature type="transmembrane region" description="Helical" evidence="14">
    <location>
        <begin position="172"/>
        <end position="191"/>
    </location>
</feature>
<comment type="subcellular location">
    <subcellularLocation>
        <location evidence="2">Cell membrane</location>
        <topology evidence="2">Multi-pass membrane protein</topology>
    </subcellularLocation>
</comment>
<evidence type="ECO:0000313" key="18">
    <source>
        <dbReference type="Proteomes" id="UP000254519"/>
    </source>
</evidence>
<evidence type="ECO:0000256" key="2">
    <source>
        <dbReference type="ARBA" id="ARBA00004651"/>
    </source>
</evidence>
<evidence type="ECO:0000256" key="1">
    <source>
        <dbReference type="ARBA" id="ARBA00000085"/>
    </source>
</evidence>
<dbReference type="SUPFAM" id="SSF103190">
    <property type="entry name" value="Sensory domain-like"/>
    <property type="match status" value="1"/>
</dbReference>
<dbReference type="InterPro" id="IPR033463">
    <property type="entry name" value="sCache_3"/>
</dbReference>
<evidence type="ECO:0000313" key="17">
    <source>
        <dbReference type="EMBL" id="SUI99291.1"/>
    </source>
</evidence>
<evidence type="ECO:0000259" key="15">
    <source>
        <dbReference type="PROSITE" id="PS50109"/>
    </source>
</evidence>
<dbReference type="InterPro" id="IPR000014">
    <property type="entry name" value="PAS"/>
</dbReference>
<dbReference type="SUPFAM" id="SSF55785">
    <property type="entry name" value="PYP-like sensor domain (PAS domain)"/>
    <property type="match status" value="1"/>
</dbReference>
<dbReference type="SUPFAM" id="SSF55890">
    <property type="entry name" value="Sporulation response regulatory protein Spo0B"/>
    <property type="match status" value="1"/>
</dbReference>
<feature type="transmembrane region" description="Helical" evidence="14">
    <location>
        <begin position="12"/>
        <end position="32"/>
    </location>
</feature>
<evidence type="ECO:0000256" key="12">
    <source>
        <dbReference type="ARBA" id="ARBA00023012"/>
    </source>
</evidence>
<dbReference type="PRINTS" id="PR00344">
    <property type="entry name" value="BCTRLSENSOR"/>
</dbReference>
<dbReference type="Proteomes" id="UP000254519">
    <property type="component" value="Unassembled WGS sequence"/>
</dbReference>
<dbReference type="EMBL" id="UGYZ01000002">
    <property type="protein sequence ID" value="SUI99291.1"/>
    <property type="molecule type" value="Genomic_DNA"/>
</dbReference>
<feature type="domain" description="Histidine kinase" evidence="15">
    <location>
        <begin position="331"/>
        <end position="523"/>
    </location>
</feature>
<proteinExistence type="predicted"/>
<dbReference type="RefSeq" id="WP_115360029.1">
    <property type="nucleotide sequence ID" value="NZ_CP038012.1"/>
</dbReference>
<dbReference type="GO" id="GO:0005886">
    <property type="term" value="C:plasma membrane"/>
    <property type="evidence" value="ECO:0007669"/>
    <property type="project" value="UniProtKB-SubCell"/>
</dbReference>
<keyword evidence="13 14" id="KW-0472">Membrane</keyword>
<accession>A0A380BEZ4</accession>
<organism evidence="17 18">
    <name type="scientific">Sporosarcina pasteurii</name>
    <name type="common">Bacillus pasteurii</name>
    <dbReference type="NCBI Taxonomy" id="1474"/>
    <lineage>
        <taxon>Bacteria</taxon>
        <taxon>Bacillati</taxon>
        <taxon>Bacillota</taxon>
        <taxon>Bacilli</taxon>
        <taxon>Bacillales</taxon>
        <taxon>Caryophanaceae</taxon>
        <taxon>Sporosarcina</taxon>
    </lineage>
</organism>
<dbReference type="InterPro" id="IPR039506">
    <property type="entry name" value="SPOB_a"/>
</dbReference>
<evidence type="ECO:0000256" key="4">
    <source>
        <dbReference type="ARBA" id="ARBA00022475"/>
    </source>
</evidence>
<evidence type="ECO:0000256" key="10">
    <source>
        <dbReference type="ARBA" id="ARBA00022840"/>
    </source>
</evidence>
<keyword evidence="7 14" id="KW-0812">Transmembrane</keyword>
<dbReference type="GO" id="GO:0005524">
    <property type="term" value="F:ATP binding"/>
    <property type="evidence" value="ECO:0007669"/>
    <property type="project" value="UniProtKB-KW"/>
</dbReference>
<reference evidence="17 18" key="1">
    <citation type="submission" date="2018-06" db="EMBL/GenBank/DDBJ databases">
        <authorList>
            <consortium name="Pathogen Informatics"/>
            <person name="Doyle S."/>
        </authorList>
    </citation>
    <scope>NUCLEOTIDE SEQUENCE [LARGE SCALE GENOMIC DNA]</scope>
    <source>
        <strain evidence="18">ATCC 11859 / DSM 33 / NCIB 8841 / NCTC 4822</strain>
    </source>
</reference>
<dbReference type="InterPro" id="IPR005467">
    <property type="entry name" value="His_kinase_dom"/>
</dbReference>
<dbReference type="Gene3D" id="3.30.450.20">
    <property type="entry name" value="PAS domain"/>
    <property type="match status" value="2"/>
</dbReference>